<dbReference type="Pfam" id="PF00037">
    <property type="entry name" value="Fer4"/>
    <property type="match status" value="2"/>
</dbReference>
<keyword evidence="1" id="KW-0479">Metal-binding</keyword>
<dbReference type="GO" id="GO:0046872">
    <property type="term" value="F:metal ion binding"/>
    <property type="evidence" value="ECO:0007669"/>
    <property type="project" value="UniProtKB-KW"/>
</dbReference>
<dbReference type="PANTHER" id="PTHR43063:SF1">
    <property type="entry name" value="4FE-4S CLUSTER CONTAINING PARA FAMILY ATPASE PROTEIN"/>
    <property type="match status" value="1"/>
</dbReference>
<dbReference type="SUPFAM" id="SSF52540">
    <property type="entry name" value="P-loop containing nucleoside triphosphate hydrolases"/>
    <property type="match status" value="1"/>
</dbReference>
<accession>I3Y7D2</accession>
<gene>
    <name evidence="5" type="ordered locus">Thivi_0862</name>
</gene>
<evidence type="ECO:0000259" key="4">
    <source>
        <dbReference type="PROSITE" id="PS51379"/>
    </source>
</evidence>
<evidence type="ECO:0000256" key="3">
    <source>
        <dbReference type="ARBA" id="ARBA00023014"/>
    </source>
</evidence>
<evidence type="ECO:0000256" key="2">
    <source>
        <dbReference type="ARBA" id="ARBA00023004"/>
    </source>
</evidence>
<organism evidence="5 6">
    <name type="scientific">Thiocystis violascens (strain ATCC 17096 / DSM 198 / 6111)</name>
    <name type="common">Chromatium violascens</name>
    <dbReference type="NCBI Taxonomy" id="765911"/>
    <lineage>
        <taxon>Bacteria</taxon>
        <taxon>Pseudomonadati</taxon>
        <taxon>Pseudomonadota</taxon>
        <taxon>Gammaproteobacteria</taxon>
        <taxon>Chromatiales</taxon>
        <taxon>Chromatiaceae</taxon>
        <taxon>Thiocystis</taxon>
    </lineage>
</organism>
<keyword evidence="3" id="KW-0411">Iron-sulfur</keyword>
<dbReference type="InterPro" id="IPR027417">
    <property type="entry name" value="P-loop_NTPase"/>
</dbReference>
<feature type="domain" description="4Fe-4S ferredoxin-type" evidence="4">
    <location>
        <begin position="90"/>
        <end position="118"/>
    </location>
</feature>
<dbReference type="GO" id="GO:0051536">
    <property type="term" value="F:iron-sulfur cluster binding"/>
    <property type="evidence" value="ECO:0007669"/>
    <property type="project" value="UniProtKB-KW"/>
</dbReference>
<dbReference type="eggNOG" id="COG1149">
    <property type="taxonomic scope" value="Bacteria"/>
</dbReference>
<dbReference type="STRING" id="765911.Thivi_0862"/>
<sequence length="303" mass="31862">MRIVVASGKGGTGKTTVATSLAQVAAERDAVRFLDCDVEAPNAALFLHPDLETHRDVGIRVPRVDAQACTFCGRCAEICQFHAIAVVGKKVLVFDDLCHGCGSCTWNCPEQAISEHLAVTGAIDSGTTPEGITFAQGMMNVGQTMGVPILRELKKWTPATRDVPPSTSLRTGPSTSLRASGALEIRDAPPGASCPVVETMRGADFALLVTEPTPFGLHDLKQVAAIAHDLGIPAGVVVNRDGIGDDAVGTWCADSGLPILLRIPMERRIAVAIASGRTLVDAAPDYRPGFHDLLERIVAGVNP</sequence>
<evidence type="ECO:0000313" key="6">
    <source>
        <dbReference type="Proteomes" id="UP000006062"/>
    </source>
</evidence>
<dbReference type="SUPFAM" id="SSF54862">
    <property type="entry name" value="4Fe-4S ferredoxins"/>
    <property type="match status" value="1"/>
</dbReference>
<dbReference type="KEGG" id="tvi:Thivi_0862"/>
<proteinExistence type="predicted"/>
<dbReference type="PANTHER" id="PTHR43063">
    <property type="entry name" value="4FE-4S CLUSTER CONTAINING PARA FAMILY ATPASE PROTEIN"/>
    <property type="match status" value="1"/>
</dbReference>
<dbReference type="Proteomes" id="UP000006062">
    <property type="component" value="Chromosome"/>
</dbReference>
<protein>
    <submittedName>
        <fullName evidence="5">p-loop ATPase, MinD superfamily</fullName>
    </submittedName>
</protein>
<dbReference type="CDD" id="cd03110">
    <property type="entry name" value="SIMIBI_bact_arch"/>
    <property type="match status" value="1"/>
</dbReference>
<evidence type="ECO:0000256" key="1">
    <source>
        <dbReference type="ARBA" id="ARBA00022723"/>
    </source>
</evidence>
<dbReference type="PROSITE" id="PS00198">
    <property type="entry name" value="4FE4S_FER_1"/>
    <property type="match status" value="1"/>
</dbReference>
<dbReference type="AlphaFoldDB" id="I3Y7D2"/>
<reference evidence="5 6" key="1">
    <citation type="submission" date="2012-06" db="EMBL/GenBank/DDBJ databases">
        <title>Complete sequence of Thiocystis violascens DSM 198.</title>
        <authorList>
            <consortium name="US DOE Joint Genome Institute"/>
            <person name="Lucas S."/>
            <person name="Han J."/>
            <person name="Lapidus A."/>
            <person name="Cheng J.-F."/>
            <person name="Goodwin L."/>
            <person name="Pitluck S."/>
            <person name="Peters L."/>
            <person name="Ovchinnikova G."/>
            <person name="Teshima H."/>
            <person name="Detter J.C."/>
            <person name="Han C."/>
            <person name="Tapia R."/>
            <person name="Land M."/>
            <person name="Hauser L."/>
            <person name="Kyrpides N."/>
            <person name="Ivanova N."/>
            <person name="Pagani I."/>
            <person name="Vogl K."/>
            <person name="Liu Z."/>
            <person name="Frigaard N.-U."/>
            <person name="Bryant D."/>
            <person name="Woyke T."/>
        </authorList>
    </citation>
    <scope>NUCLEOTIDE SEQUENCE [LARGE SCALE GENOMIC DNA]</scope>
    <source>
        <strain evidence="6">ATCC 17096 / DSM 198 / 6111</strain>
    </source>
</reference>
<keyword evidence="2" id="KW-0408">Iron</keyword>
<dbReference type="PROSITE" id="PS51379">
    <property type="entry name" value="4FE4S_FER_2"/>
    <property type="match status" value="2"/>
</dbReference>
<dbReference type="Gene3D" id="3.30.70.20">
    <property type="match status" value="1"/>
</dbReference>
<evidence type="ECO:0000313" key="5">
    <source>
        <dbReference type="EMBL" id="AFL72900.1"/>
    </source>
</evidence>
<keyword evidence="6" id="KW-1185">Reference proteome</keyword>
<dbReference type="Gene3D" id="3.40.50.300">
    <property type="entry name" value="P-loop containing nucleotide triphosphate hydrolases"/>
    <property type="match status" value="2"/>
</dbReference>
<dbReference type="InterPro" id="IPR002586">
    <property type="entry name" value="CobQ/CobB/MinD/ParA_Nub-bd_dom"/>
</dbReference>
<dbReference type="EMBL" id="CP003154">
    <property type="protein sequence ID" value="AFL72900.1"/>
    <property type="molecule type" value="Genomic_DNA"/>
</dbReference>
<dbReference type="Pfam" id="PF01656">
    <property type="entry name" value="CbiA"/>
    <property type="match status" value="1"/>
</dbReference>
<dbReference type="HOGENOM" id="CLU_067767_0_0_6"/>
<feature type="domain" description="4Fe-4S ferredoxin-type" evidence="4">
    <location>
        <begin position="60"/>
        <end position="89"/>
    </location>
</feature>
<dbReference type="InterPro" id="IPR017896">
    <property type="entry name" value="4Fe4S_Fe-S-bd"/>
</dbReference>
<dbReference type="InterPro" id="IPR017900">
    <property type="entry name" value="4Fe4S_Fe_S_CS"/>
</dbReference>
<name>I3Y7D2_THIV6</name>
<dbReference type="OrthoDB" id="9808559at2"/>